<dbReference type="EMBL" id="LXQA010020531">
    <property type="protein sequence ID" value="MCH91492.1"/>
    <property type="molecule type" value="Genomic_DNA"/>
</dbReference>
<dbReference type="GO" id="GO:0071014">
    <property type="term" value="C:post-mRNA release spliceosomal complex"/>
    <property type="evidence" value="ECO:0007669"/>
    <property type="project" value="TreeGrafter"/>
</dbReference>
<dbReference type="PANTHER" id="PTHR12072">
    <property type="entry name" value="CWF19, CELL CYCLE CONTROL PROTEIN"/>
    <property type="match status" value="1"/>
</dbReference>
<dbReference type="SUPFAM" id="SSF54197">
    <property type="entry name" value="HIT-like"/>
    <property type="match status" value="1"/>
</dbReference>
<feature type="region of interest" description="Disordered" evidence="2">
    <location>
        <begin position="23"/>
        <end position="66"/>
    </location>
</feature>
<evidence type="ECO:0000313" key="5">
    <source>
        <dbReference type="Proteomes" id="UP000265520"/>
    </source>
</evidence>
<feature type="domain" description="Cwf19-like C-terminal" evidence="3">
    <location>
        <begin position="66"/>
        <end position="189"/>
    </location>
</feature>
<evidence type="ECO:0000256" key="2">
    <source>
        <dbReference type="SAM" id="MobiDB-lite"/>
    </source>
</evidence>
<accession>A0A392MW17</accession>
<dbReference type="InterPro" id="IPR036265">
    <property type="entry name" value="HIT-like_sf"/>
</dbReference>
<dbReference type="GO" id="GO:0000398">
    <property type="term" value="P:mRNA splicing, via spliceosome"/>
    <property type="evidence" value="ECO:0007669"/>
    <property type="project" value="TreeGrafter"/>
</dbReference>
<dbReference type="Proteomes" id="UP000265520">
    <property type="component" value="Unassembled WGS sequence"/>
</dbReference>
<comment type="similarity">
    <text evidence="1">Belongs to the CWF19 family.</text>
</comment>
<dbReference type="InterPro" id="IPR006768">
    <property type="entry name" value="Cwf19-like_C_dom-1"/>
</dbReference>
<evidence type="ECO:0000313" key="4">
    <source>
        <dbReference type="EMBL" id="MCH91492.1"/>
    </source>
</evidence>
<sequence>MQRISAEQKKGEDDADMHLARNIMQNKQFKVSTRADDEYDFEDGPSRKSRKKQGGEDPKNIQKKTNANRFLTQKERCLFCLENPNRPMHLVVSIANFTYLMLPQWQPVVPGHCCILPIHHESATRTVEDNVWVEIRNFKKCLIMMFAKQDKEAVFLETVMGLAQQRRHCMVECIPLPKDIAKEAPLYFKKFLEPLLDYHTILYGNIKYLWKDAGIMYPDSRWFKGPNFARSLIFRNTHAVMFRLGNSDPCE</sequence>
<protein>
    <submittedName>
        <fullName evidence="4">CWF19-like protein 2-like</fullName>
    </submittedName>
</protein>
<organism evidence="4 5">
    <name type="scientific">Trifolium medium</name>
    <dbReference type="NCBI Taxonomy" id="97028"/>
    <lineage>
        <taxon>Eukaryota</taxon>
        <taxon>Viridiplantae</taxon>
        <taxon>Streptophyta</taxon>
        <taxon>Embryophyta</taxon>
        <taxon>Tracheophyta</taxon>
        <taxon>Spermatophyta</taxon>
        <taxon>Magnoliopsida</taxon>
        <taxon>eudicotyledons</taxon>
        <taxon>Gunneridae</taxon>
        <taxon>Pentapetalae</taxon>
        <taxon>rosids</taxon>
        <taxon>fabids</taxon>
        <taxon>Fabales</taxon>
        <taxon>Fabaceae</taxon>
        <taxon>Papilionoideae</taxon>
        <taxon>50 kb inversion clade</taxon>
        <taxon>NPAAA clade</taxon>
        <taxon>Hologalegina</taxon>
        <taxon>IRL clade</taxon>
        <taxon>Trifolieae</taxon>
        <taxon>Trifolium</taxon>
    </lineage>
</organism>
<dbReference type="InterPro" id="IPR040194">
    <property type="entry name" value="Cwf19-like"/>
</dbReference>
<name>A0A392MW17_9FABA</name>
<gene>
    <name evidence="4" type="ORF">A2U01_0012419</name>
</gene>
<dbReference type="AlphaFoldDB" id="A0A392MW17"/>
<evidence type="ECO:0000256" key="1">
    <source>
        <dbReference type="ARBA" id="ARBA00006795"/>
    </source>
</evidence>
<dbReference type="Pfam" id="PF04677">
    <property type="entry name" value="CwfJ_C_1"/>
    <property type="match status" value="1"/>
</dbReference>
<comment type="caution">
    <text evidence="4">The sequence shown here is derived from an EMBL/GenBank/DDBJ whole genome shotgun (WGS) entry which is preliminary data.</text>
</comment>
<dbReference type="Gene3D" id="3.30.428.10">
    <property type="entry name" value="HIT-like"/>
    <property type="match status" value="1"/>
</dbReference>
<dbReference type="PANTHER" id="PTHR12072:SF5">
    <property type="entry name" value="CWF19-LIKE PROTEIN 2"/>
    <property type="match status" value="1"/>
</dbReference>
<proteinExistence type="inferred from homology"/>
<evidence type="ECO:0000259" key="3">
    <source>
        <dbReference type="Pfam" id="PF04677"/>
    </source>
</evidence>
<keyword evidence="5" id="KW-1185">Reference proteome</keyword>
<reference evidence="4 5" key="1">
    <citation type="journal article" date="2018" name="Front. Plant Sci.">
        <title>Red Clover (Trifolium pratense) and Zigzag Clover (T. medium) - A Picture of Genomic Similarities and Differences.</title>
        <authorList>
            <person name="Dluhosova J."/>
            <person name="Istvanek J."/>
            <person name="Nedelnik J."/>
            <person name="Repkova J."/>
        </authorList>
    </citation>
    <scope>NUCLEOTIDE SEQUENCE [LARGE SCALE GENOMIC DNA]</scope>
    <source>
        <strain evidence="5">cv. 10/8</strain>
        <tissue evidence="4">Leaf</tissue>
    </source>
</reference>